<dbReference type="PROSITE" id="PS00571">
    <property type="entry name" value="AMIDASES"/>
    <property type="match status" value="1"/>
</dbReference>
<name>A0ABN1GTF8_9ACTN</name>
<dbReference type="PANTHER" id="PTHR11895:SF7">
    <property type="entry name" value="GLUTAMYL-TRNA(GLN) AMIDOTRANSFERASE SUBUNIT A, MITOCHONDRIAL"/>
    <property type="match status" value="1"/>
</dbReference>
<dbReference type="EMBL" id="BAAAHE010000016">
    <property type="protein sequence ID" value="GAA0619041.1"/>
    <property type="molecule type" value="Genomic_DNA"/>
</dbReference>
<comment type="similarity">
    <text evidence="1">Belongs to the amidase family.</text>
</comment>
<organism evidence="3 4">
    <name type="scientific">Sporichthya brevicatena</name>
    <dbReference type="NCBI Taxonomy" id="171442"/>
    <lineage>
        <taxon>Bacteria</taxon>
        <taxon>Bacillati</taxon>
        <taxon>Actinomycetota</taxon>
        <taxon>Actinomycetes</taxon>
        <taxon>Sporichthyales</taxon>
        <taxon>Sporichthyaceae</taxon>
        <taxon>Sporichthya</taxon>
    </lineage>
</organism>
<feature type="domain" description="Amidase" evidence="2">
    <location>
        <begin position="25"/>
        <end position="455"/>
    </location>
</feature>
<evidence type="ECO:0000256" key="1">
    <source>
        <dbReference type="ARBA" id="ARBA00009199"/>
    </source>
</evidence>
<dbReference type="InterPro" id="IPR036928">
    <property type="entry name" value="AS_sf"/>
</dbReference>
<dbReference type="RefSeq" id="WP_344604560.1">
    <property type="nucleotide sequence ID" value="NZ_BAAAHE010000016.1"/>
</dbReference>
<accession>A0ABN1GTF8</accession>
<sequence>MSDLHDLTALEQAGAIRRREVSATEVTEHYLRRAEAHSDIVGAFTTRTPDLALAQAKEADERIAAAGPDEELGPLFGVCVPVKDLTAVAGVRMTLGSAVFAEFVPQISAVVVEKLRRAGTVMTGKTNTPEFGLPCYTEPDVAPPARTPWDLTRTAGGSSGGAAAAVAAGLAPIALGSDGGGSIRIPASVCGLVGYKPSRGRISNAPFGPDPVGLVTHGPLARTVADAAAFVDAVAGPVPGDPWWAAPLPPGETFRARTAVDPPRLRIGRFAAGVLVEAEFHPDVLAAWEQATTLLTELGHEVVDVEPPAAAQHHAHFLDVWSSLAASGPVPPGTEERLRPLTRWLRERGRSVDAPRLLGAIGELQGLARTTARAWAGFDAILTPTLATPPVRIGELRNDEDPAADFAAQFAFTPITSFFNLTGHPAVSLPLGVGEGGLPLGVMLAGRPAGDGDLLALAAQLERAAPWAHRRPEIW</sequence>
<proteinExistence type="inferred from homology"/>
<dbReference type="InterPro" id="IPR000120">
    <property type="entry name" value="Amidase"/>
</dbReference>
<protein>
    <submittedName>
        <fullName evidence="3">Amidase</fullName>
    </submittedName>
</protein>
<dbReference type="Proteomes" id="UP001500957">
    <property type="component" value="Unassembled WGS sequence"/>
</dbReference>
<evidence type="ECO:0000259" key="2">
    <source>
        <dbReference type="Pfam" id="PF01425"/>
    </source>
</evidence>
<dbReference type="Gene3D" id="3.90.1300.10">
    <property type="entry name" value="Amidase signature (AS) domain"/>
    <property type="match status" value="1"/>
</dbReference>
<gene>
    <name evidence="3" type="ORF">GCM10009547_21800</name>
</gene>
<dbReference type="InterPro" id="IPR020556">
    <property type="entry name" value="Amidase_CS"/>
</dbReference>
<dbReference type="SUPFAM" id="SSF75304">
    <property type="entry name" value="Amidase signature (AS) enzymes"/>
    <property type="match status" value="1"/>
</dbReference>
<dbReference type="PANTHER" id="PTHR11895">
    <property type="entry name" value="TRANSAMIDASE"/>
    <property type="match status" value="1"/>
</dbReference>
<evidence type="ECO:0000313" key="4">
    <source>
        <dbReference type="Proteomes" id="UP001500957"/>
    </source>
</evidence>
<dbReference type="InterPro" id="IPR023631">
    <property type="entry name" value="Amidase_dom"/>
</dbReference>
<evidence type="ECO:0000313" key="3">
    <source>
        <dbReference type="EMBL" id="GAA0619041.1"/>
    </source>
</evidence>
<comment type="caution">
    <text evidence="3">The sequence shown here is derived from an EMBL/GenBank/DDBJ whole genome shotgun (WGS) entry which is preliminary data.</text>
</comment>
<dbReference type="Pfam" id="PF01425">
    <property type="entry name" value="Amidase"/>
    <property type="match status" value="1"/>
</dbReference>
<reference evidence="3 4" key="1">
    <citation type="journal article" date="2019" name="Int. J. Syst. Evol. Microbiol.">
        <title>The Global Catalogue of Microorganisms (GCM) 10K type strain sequencing project: providing services to taxonomists for standard genome sequencing and annotation.</title>
        <authorList>
            <consortium name="The Broad Institute Genomics Platform"/>
            <consortium name="The Broad Institute Genome Sequencing Center for Infectious Disease"/>
            <person name="Wu L."/>
            <person name="Ma J."/>
        </authorList>
    </citation>
    <scope>NUCLEOTIDE SEQUENCE [LARGE SCALE GENOMIC DNA]</scope>
    <source>
        <strain evidence="3 4">JCM 10671</strain>
    </source>
</reference>
<keyword evidence="4" id="KW-1185">Reference proteome</keyword>